<dbReference type="Gene3D" id="3.30.530.20">
    <property type="match status" value="1"/>
</dbReference>
<evidence type="ECO:0000313" key="2">
    <source>
        <dbReference type="Proteomes" id="UP000520767"/>
    </source>
</evidence>
<dbReference type="EMBL" id="JACHJQ010000009">
    <property type="protein sequence ID" value="MBB4911068.1"/>
    <property type="molecule type" value="Genomic_DNA"/>
</dbReference>
<comment type="caution">
    <text evidence="1">The sequence shown here is derived from an EMBL/GenBank/DDBJ whole genome shotgun (WGS) entry which is preliminary data.</text>
</comment>
<dbReference type="CDD" id="cd07814">
    <property type="entry name" value="SRPBCC_CalC_Aha1-like"/>
    <property type="match status" value="1"/>
</dbReference>
<proteinExistence type="predicted"/>
<sequence length="241" mass="26681">MGHEFSRTDELRVDATPDQVWAAIATGPGIDSWFMGRNEVDPGQVVRQAFAGYEPSHTVTAWEPGKWLAYGGDRAPDGRFVAFEFLIEGRDHGSTVLRIANSGFLPGDDWADEFEAMAKGNALFVSTLATYLNHFAGRFATPITAVGPMVTDWPRTRAKLVEAIGLDGDRVRFTPDGLPPVDGVVYFENEDIIGVRADDAIYRFMRGFRGPVLACHHIFSDISREATEQAWVAWLKSKDLT</sequence>
<reference evidence="1 2" key="1">
    <citation type="submission" date="2020-08" db="EMBL/GenBank/DDBJ databases">
        <title>Genomic Encyclopedia of Type Strains, Phase III (KMG-III): the genomes of soil and plant-associated and newly described type strains.</title>
        <authorList>
            <person name="Whitman W."/>
        </authorList>
    </citation>
    <scope>NUCLEOTIDE SEQUENCE [LARGE SCALE GENOMIC DNA]</scope>
    <source>
        <strain evidence="1 2">CECT 8960</strain>
    </source>
</reference>
<dbReference type="Proteomes" id="UP000520767">
    <property type="component" value="Unassembled WGS sequence"/>
</dbReference>
<gene>
    <name evidence="1" type="ORF">FHR82_007328</name>
</gene>
<dbReference type="SUPFAM" id="SSF55961">
    <property type="entry name" value="Bet v1-like"/>
    <property type="match status" value="1"/>
</dbReference>
<protein>
    <submittedName>
        <fullName evidence="1">Uncharacterized protein YndB with AHSA1/START domain</fullName>
    </submittedName>
</protein>
<organism evidence="1 2">
    <name type="scientific">Actinophytocola algeriensis</name>
    <dbReference type="NCBI Taxonomy" id="1768010"/>
    <lineage>
        <taxon>Bacteria</taxon>
        <taxon>Bacillati</taxon>
        <taxon>Actinomycetota</taxon>
        <taxon>Actinomycetes</taxon>
        <taxon>Pseudonocardiales</taxon>
        <taxon>Pseudonocardiaceae</taxon>
    </lineage>
</organism>
<accession>A0A7W7VI41</accession>
<dbReference type="RefSeq" id="WP_184815117.1">
    <property type="nucleotide sequence ID" value="NZ_JACHJQ010000009.1"/>
</dbReference>
<name>A0A7W7VI41_9PSEU</name>
<dbReference type="AlphaFoldDB" id="A0A7W7VI41"/>
<dbReference type="InterPro" id="IPR023393">
    <property type="entry name" value="START-like_dom_sf"/>
</dbReference>
<keyword evidence="2" id="KW-1185">Reference proteome</keyword>
<evidence type="ECO:0000313" key="1">
    <source>
        <dbReference type="EMBL" id="MBB4911068.1"/>
    </source>
</evidence>